<dbReference type="AlphaFoldDB" id="A0A6N6NP50"/>
<reference evidence="1 2" key="1">
    <citation type="submission" date="2019-09" db="EMBL/GenBank/DDBJ databases">
        <title>Whole genome shotgun sequencing (WGS) of Ellagibacter isourolithinifaciens DSM 104140(T) and Adlercreutzia muris DSM 29508(T).</title>
        <authorList>
            <person name="Stoll D.A."/>
            <person name="Danylec N."/>
            <person name="Huch M."/>
        </authorList>
    </citation>
    <scope>NUCLEOTIDE SEQUENCE [LARGE SCALE GENOMIC DNA]</scope>
    <source>
        <strain evidence="1 2">DSM 104140</strain>
    </source>
</reference>
<keyword evidence="2" id="KW-1185">Reference proteome</keyword>
<comment type="caution">
    <text evidence="1">The sequence shown here is derived from an EMBL/GenBank/DDBJ whole genome shotgun (WGS) entry which is preliminary data.</text>
</comment>
<dbReference type="EMBL" id="WAJR01000036">
    <property type="protein sequence ID" value="KAB1636046.1"/>
    <property type="molecule type" value="Genomic_DNA"/>
</dbReference>
<name>A0A6N6NP50_9ACTN</name>
<dbReference type="OrthoDB" id="3177257at2"/>
<dbReference type="GeneID" id="98658743"/>
<gene>
    <name evidence="1" type="ORF">F8C90_10020</name>
</gene>
<protein>
    <submittedName>
        <fullName evidence="1">Uncharacterized protein</fullName>
    </submittedName>
</protein>
<evidence type="ECO:0000313" key="2">
    <source>
        <dbReference type="Proteomes" id="UP000468668"/>
    </source>
</evidence>
<dbReference type="RefSeq" id="WP_158050377.1">
    <property type="nucleotide sequence ID" value="NZ_WAJR01000036.1"/>
</dbReference>
<organism evidence="1 2">
    <name type="scientific">Ellagibacter isourolithinifaciens</name>
    <dbReference type="NCBI Taxonomy" id="2137581"/>
    <lineage>
        <taxon>Bacteria</taxon>
        <taxon>Bacillati</taxon>
        <taxon>Actinomycetota</taxon>
        <taxon>Coriobacteriia</taxon>
        <taxon>Eggerthellales</taxon>
        <taxon>Eggerthellaceae</taxon>
        <taxon>Ellagibacter</taxon>
    </lineage>
</organism>
<sequence>MSRQQGVDSGKRARMAAIDVDKLRDYMTDYFGTAVFNGFPAAILDLSDIESMSGQELCQKAESLGINLRDFEIE</sequence>
<accession>A0A6N6NP50</accession>
<proteinExistence type="predicted"/>
<dbReference type="Proteomes" id="UP000468668">
    <property type="component" value="Unassembled WGS sequence"/>
</dbReference>
<evidence type="ECO:0000313" key="1">
    <source>
        <dbReference type="EMBL" id="KAB1636046.1"/>
    </source>
</evidence>